<dbReference type="SUPFAM" id="SSF160904">
    <property type="entry name" value="Jann2411-like"/>
    <property type="match status" value="1"/>
</dbReference>
<evidence type="ECO:0000313" key="3">
    <source>
        <dbReference type="Proteomes" id="UP000805614"/>
    </source>
</evidence>
<dbReference type="Proteomes" id="UP000805614">
    <property type="component" value="Unassembled WGS sequence"/>
</dbReference>
<dbReference type="InterPro" id="IPR010852">
    <property type="entry name" value="ABATE"/>
</dbReference>
<dbReference type="PANTHER" id="PTHR35525:SF3">
    <property type="entry name" value="BLL6575 PROTEIN"/>
    <property type="match status" value="1"/>
</dbReference>
<organism evidence="2 3">
    <name type="scientific">Actinomadura alba</name>
    <dbReference type="NCBI Taxonomy" id="406431"/>
    <lineage>
        <taxon>Bacteria</taxon>
        <taxon>Bacillati</taxon>
        <taxon>Actinomycetota</taxon>
        <taxon>Actinomycetes</taxon>
        <taxon>Streptosporangiales</taxon>
        <taxon>Thermomonosporaceae</taxon>
        <taxon>Actinomadura</taxon>
    </lineage>
</organism>
<dbReference type="InterPro" id="IPR021005">
    <property type="entry name" value="Znf_CGNR"/>
</dbReference>
<protein>
    <submittedName>
        <fullName evidence="2">CGNR zinc finger domain-containing protein</fullName>
    </submittedName>
</protein>
<name>A0ABR7LY70_9ACTN</name>
<dbReference type="Pfam" id="PF07336">
    <property type="entry name" value="ABATE"/>
    <property type="match status" value="1"/>
</dbReference>
<feature type="domain" description="Zinc finger CGNR" evidence="1">
    <location>
        <begin position="132"/>
        <end position="174"/>
    </location>
</feature>
<dbReference type="Pfam" id="PF11706">
    <property type="entry name" value="zf-CGNR"/>
    <property type="match status" value="1"/>
</dbReference>
<sequence length="189" mass="21046">MDLASYADLVIELVNTQDPVQDSLRDLDSLQTLLEIRPHLSGRLTRRDLDAMRDLRGELRMIFTSAVSGRHEDAIERLNSLLIQHPIHPQLSGHDGQDWHMHLTEGGSVPDRYAAGASMGLAVYVSTHGIERLGICQAPLCAKVYFDTTANRSRRHCSDLCASRADVAAYRARRRENAEAEIGGRDCGR</sequence>
<evidence type="ECO:0000259" key="1">
    <source>
        <dbReference type="Pfam" id="PF11706"/>
    </source>
</evidence>
<dbReference type="RefSeq" id="WP_187246858.1">
    <property type="nucleotide sequence ID" value="NZ_BAAAOK010000011.1"/>
</dbReference>
<proteinExistence type="predicted"/>
<comment type="caution">
    <text evidence="2">The sequence shown here is derived from an EMBL/GenBank/DDBJ whole genome shotgun (WGS) entry which is preliminary data.</text>
</comment>
<dbReference type="InterPro" id="IPR023286">
    <property type="entry name" value="ABATE_dom_sf"/>
</dbReference>
<dbReference type="PANTHER" id="PTHR35525">
    <property type="entry name" value="BLL6575 PROTEIN"/>
    <property type="match status" value="1"/>
</dbReference>
<evidence type="ECO:0000313" key="2">
    <source>
        <dbReference type="EMBL" id="MBC6469807.1"/>
    </source>
</evidence>
<gene>
    <name evidence="2" type="ORF">HKK74_30575</name>
</gene>
<accession>A0ABR7LY70</accession>
<reference evidence="2 3" key="1">
    <citation type="submission" date="2020-06" db="EMBL/GenBank/DDBJ databases">
        <title>Actinomadura xiongansis sp. nov., isolated from soil of Baiyangdian.</title>
        <authorList>
            <person name="Zhang X."/>
        </authorList>
    </citation>
    <scope>NUCLEOTIDE SEQUENCE [LARGE SCALE GENOMIC DNA]</scope>
    <source>
        <strain evidence="2 3">HBUM206468</strain>
    </source>
</reference>
<dbReference type="EMBL" id="JABVEC010000032">
    <property type="protein sequence ID" value="MBC6469807.1"/>
    <property type="molecule type" value="Genomic_DNA"/>
</dbReference>
<keyword evidence="3" id="KW-1185">Reference proteome</keyword>
<dbReference type="Gene3D" id="1.10.3300.10">
    <property type="entry name" value="Jann2411-like domain"/>
    <property type="match status" value="1"/>
</dbReference>